<evidence type="ECO:0000256" key="2">
    <source>
        <dbReference type="ARBA" id="ARBA00022525"/>
    </source>
</evidence>
<evidence type="ECO:0000259" key="6">
    <source>
        <dbReference type="PROSITE" id="PS50853"/>
    </source>
</evidence>
<organism evidence="7 8">
    <name type="scientific">Usitatibacter rugosus</name>
    <dbReference type="NCBI Taxonomy" id="2732067"/>
    <lineage>
        <taxon>Bacteria</taxon>
        <taxon>Pseudomonadati</taxon>
        <taxon>Pseudomonadota</taxon>
        <taxon>Betaproteobacteria</taxon>
        <taxon>Nitrosomonadales</taxon>
        <taxon>Usitatibacteraceae</taxon>
        <taxon>Usitatibacter</taxon>
    </lineage>
</organism>
<evidence type="ECO:0000256" key="4">
    <source>
        <dbReference type="SAM" id="MobiDB-lite"/>
    </source>
</evidence>
<evidence type="ECO:0000256" key="3">
    <source>
        <dbReference type="ARBA" id="ARBA00023049"/>
    </source>
</evidence>
<accession>A0A6M4GSG9</accession>
<dbReference type="GO" id="GO:0008235">
    <property type="term" value="F:metalloexopeptidase activity"/>
    <property type="evidence" value="ECO:0007669"/>
    <property type="project" value="InterPro"/>
</dbReference>
<proteinExistence type="predicted"/>
<keyword evidence="2" id="KW-0964">Secreted</keyword>
<dbReference type="SUPFAM" id="SSF49265">
    <property type="entry name" value="Fibronectin type III"/>
    <property type="match status" value="1"/>
</dbReference>
<evidence type="ECO:0000313" key="8">
    <source>
        <dbReference type="Proteomes" id="UP000501534"/>
    </source>
</evidence>
<name>A0A6M4GSG9_9PROT</name>
<keyword evidence="3" id="KW-0482">Metalloprotease</keyword>
<dbReference type="RefSeq" id="WP_171090266.1">
    <property type="nucleotide sequence ID" value="NZ_CP053069.1"/>
</dbReference>
<feature type="region of interest" description="Disordered" evidence="4">
    <location>
        <begin position="124"/>
        <end position="145"/>
    </location>
</feature>
<dbReference type="Pfam" id="PF04389">
    <property type="entry name" value="Peptidase_M28"/>
    <property type="match status" value="1"/>
</dbReference>
<keyword evidence="3" id="KW-0645">Protease</keyword>
<dbReference type="PANTHER" id="PTHR12147">
    <property type="entry name" value="METALLOPEPTIDASE M28 FAMILY MEMBER"/>
    <property type="match status" value="1"/>
</dbReference>
<dbReference type="InterPro" id="IPR045175">
    <property type="entry name" value="M28_fam"/>
</dbReference>
<dbReference type="InterPro" id="IPR007484">
    <property type="entry name" value="Peptidase_M28"/>
</dbReference>
<comment type="subcellular location">
    <subcellularLocation>
        <location evidence="1">Secreted</location>
    </subcellularLocation>
</comment>
<evidence type="ECO:0000256" key="5">
    <source>
        <dbReference type="SAM" id="SignalP"/>
    </source>
</evidence>
<dbReference type="InterPro" id="IPR036116">
    <property type="entry name" value="FN3_sf"/>
</dbReference>
<dbReference type="CDD" id="cd00063">
    <property type="entry name" value="FN3"/>
    <property type="match status" value="1"/>
</dbReference>
<dbReference type="GO" id="GO:0006508">
    <property type="term" value="P:proteolysis"/>
    <property type="evidence" value="ECO:0007669"/>
    <property type="project" value="InterPro"/>
</dbReference>
<gene>
    <name evidence="7" type="ORF">DSM104443_01103</name>
</gene>
<evidence type="ECO:0000256" key="1">
    <source>
        <dbReference type="ARBA" id="ARBA00004613"/>
    </source>
</evidence>
<dbReference type="PROSITE" id="PS50853">
    <property type="entry name" value="FN3"/>
    <property type="match status" value="1"/>
</dbReference>
<dbReference type="KEGG" id="uru:DSM104443_01103"/>
<feature type="chain" id="PRO_5026998892" description="Fibronectin type-III domain-containing protein" evidence="5">
    <location>
        <begin position="19"/>
        <end position="451"/>
    </location>
</feature>
<dbReference type="Gene3D" id="3.40.630.10">
    <property type="entry name" value="Zn peptidases"/>
    <property type="match status" value="1"/>
</dbReference>
<keyword evidence="8" id="KW-1185">Reference proteome</keyword>
<keyword evidence="5" id="KW-0732">Signal</keyword>
<dbReference type="Proteomes" id="UP000501534">
    <property type="component" value="Chromosome"/>
</dbReference>
<feature type="domain" description="Fibronectin type-III" evidence="6">
    <location>
        <begin position="353"/>
        <end position="444"/>
    </location>
</feature>
<dbReference type="AlphaFoldDB" id="A0A6M4GSG9"/>
<evidence type="ECO:0000313" key="7">
    <source>
        <dbReference type="EMBL" id="QJR10052.1"/>
    </source>
</evidence>
<feature type="signal peptide" evidence="5">
    <location>
        <begin position="1"/>
        <end position="18"/>
    </location>
</feature>
<protein>
    <recommendedName>
        <fullName evidence="6">Fibronectin type-III domain-containing protein</fullName>
    </recommendedName>
</protein>
<dbReference type="PANTHER" id="PTHR12147:SF26">
    <property type="entry name" value="PEPTIDASE M28 DOMAIN-CONTAINING PROTEIN"/>
    <property type="match status" value="1"/>
</dbReference>
<dbReference type="EMBL" id="CP053069">
    <property type="protein sequence ID" value="QJR10052.1"/>
    <property type="molecule type" value="Genomic_DNA"/>
</dbReference>
<dbReference type="SUPFAM" id="SSF53187">
    <property type="entry name" value="Zn-dependent exopeptidases"/>
    <property type="match status" value="1"/>
</dbReference>
<dbReference type="GO" id="GO:0005576">
    <property type="term" value="C:extracellular region"/>
    <property type="evidence" value="ECO:0007669"/>
    <property type="project" value="UniProtKB-SubCell"/>
</dbReference>
<dbReference type="InterPro" id="IPR003961">
    <property type="entry name" value="FN3_dom"/>
</dbReference>
<keyword evidence="3" id="KW-0378">Hydrolase</keyword>
<dbReference type="InterPro" id="IPR013783">
    <property type="entry name" value="Ig-like_fold"/>
</dbReference>
<dbReference type="Gene3D" id="2.60.40.10">
    <property type="entry name" value="Immunoglobulins"/>
    <property type="match status" value="1"/>
</dbReference>
<reference evidence="7 8" key="1">
    <citation type="submission" date="2020-04" db="EMBL/GenBank/DDBJ databases">
        <title>Usitatibacter rugosus gen. nov., sp. nov. and Usitatibacter palustris sp. nov., novel members of Usitatibacteraceae fam. nov. within the order Nitrosomonadales isolated from soil.</title>
        <authorList>
            <person name="Huber K.J."/>
            <person name="Neumann-Schaal M."/>
            <person name="Geppert A."/>
            <person name="Luckner M."/>
            <person name="Wanner G."/>
            <person name="Overmann J."/>
        </authorList>
    </citation>
    <scope>NUCLEOTIDE SEQUENCE [LARGE SCALE GENOMIC DNA]</scope>
    <source>
        <strain evidence="7 8">0125_3</strain>
    </source>
</reference>
<sequence>MKKVLLVAAASAALTAQAGPIEEMVGQVSQQRIEANIRKLVSFGTRNSLSDPDNPTRGVGAARRWILEEMKRCGSDRLQVAFDEHLVESGVRVPKPTKFVNVVATLPGTQAESRDRVYVVSGHYDSMPSSPVDPDRDAPGANDDASGTAVSIELACVMSKYKFDATLVFMTVAGEEQGLLGATGYAKAARAKNVNIAGMITNDIVGNSRAPDGTVDRSRLRLFAQGVPAVKTLPDDVVAALRTSGENDLPTRQLARRIQEAATQYVKDFKVEVIWRRDRFLRGGDHFPFLEEGYPAVRFTEPVEDWRHQHQDVRMQDGVQFGDLPEFVDFGYVANVARVNAAALASLALAPSVPREVEMENLRLENDTTIRWQPNPEPDVAGYRIVWRETTAATWQFTKDIGNVTRFTLPGISKDNYTFGLVAYDKDGNVSVAAYPKPYRPAAGAPLPVLR</sequence>